<feature type="transmembrane region" description="Helical" evidence="1">
    <location>
        <begin position="328"/>
        <end position="351"/>
    </location>
</feature>
<evidence type="ECO:0008006" key="4">
    <source>
        <dbReference type="Google" id="ProtNLM"/>
    </source>
</evidence>
<feature type="transmembrane region" description="Helical" evidence="1">
    <location>
        <begin position="387"/>
        <end position="405"/>
    </location>
</feature>
<reference evidence="2 3" key="1">
    <citation type="submission" date="2023-11" db="EMBL/GenBank/DDBJ databases">
        <title>MicrobeMod: A computational toolkit for identifying prokaryotic methylation and restriction-modification with nanopore sequencing.</title>
        <authorList>
            <person name="Crits-Christoph A."/>
            <person name="Kang S.C."/>
            <person name="Lee H."/>
            <person name="Ostrov N."/>
        </authorList>
    </citation>
    <scope>NUCLEOTIDE SEQUENCE [LARGE SCALE GENOMIC DNA]</scope>
    <source>
        <strain evidence="2 3">ATCC 49870</strain>
    </source>
</reference>
<feature type="transmembrane region" description="Helical" evidence="1">
    <location>
        <begin position="145"/>
        <end position="164"/>
    </location>
</feature>
<feature type="transmembrane region" description="Helical" evidence="1">
    <location>
        <begin position="88"/>
        <end position="109"/>
    </location>
</feature>
<gene>
    <name evidence="2" type="ORF">SR882_10980</name>
</gene>
<dbReference type="RefSeq" id="WP_322521268.1">
    <property type="nucleotide sequence ID" value="NZ_CP140153.1"/>
</dbReference>
<feature type="transmembrane region" description="Helical" evidence="1">
    <location>
        <begin position="302"/>
        <end position="321"/>
    </location>
</feature>
<evidence type="ECO:0000313" key="2">
    <source>
        <dbReference type="EMBL" id="WQH16269.1"/>
    </source>
</evidence>
<sequence>MMDRTKILFLAGVMAASLTIVWAAYRLALTGSFHFDDFHNLAPLRFVADGLSLFGFVTGGTAGPLGRPMTLATFFPQHYAWPVDPSVFLYWNVLIHILNGLLVTWFVLLSERMREQPESRAVMVAAVAGVLWVSLPILASSSLMVVQRMTTLSALFLFLGLIGYLKARAHIETRPYPALVGMTLSLLVFGALSVLSKENGALLFVFVFLLEMLLFTGPTRLSRRLWLSWKILFFGLPSVVLMYLVVSSLWYPESVVKTRGFDGWERLLTQQVVLWEYVKCALLPTPGCFSPFHDDYTLVSPVFWGPALAAWMLVAVAAIWLRRLFPVIALGVLWFLVGHALESSTISLEMYFEHRNYVPAVGLTYAIAAAIFLVGKKHPRLAVFGGLSYYLSILMILLSTTSLWGRPALAAEIWHIERPESVRSSQYLAGRLQEQGYYVAAAKIIKEVARDNPAHLGLRLQDVYATCLISPKKSRPGLWREMYKDAKDASFNHGVYETLSFMDRNEIYDKCSAVSRDDLFDMARSLLLNPQFGQRPVTRHNLHIFLAEEGVAARDLGLTMSHLEEAFDAYPNINTVYFVVDILISAGLYSEAFQFIEEAEEAPPHGFLSRIKWSSALKKVEQKLRATRAQQGAET</sequence>
<keyword evidence="1" id="KW-0812">Transmembrane</keyword>
<accession>A0ABZ0YXG7</accession>
<keyword evidence="3" id="KW-1185">Reference proteome</keyword>
<keyword evidence="1" id="KW-1133">Transmembrane helix</keyword>
<feature type="transmembrane region" description="Helical" evidence="1">
    <location>
        <begin position="176"/>
        <end position="195"/>
    </location>
</feature>
<organism evidence="2 3">
    <name type="scientific">Guyparkeria halophila</name>
    <dbReference type="NCBI Taxonomy" id="47960"/>
    <lineage>
        <taxon>Bacteria</taxon>
        <taxon>Pseudomonadati</taxon>
        <taxon>Pseudomonadota</taxon>
        <taxon>Gammaproteobacteria</taxon>
        <taxon>Chromatiales</taxon>
        <taxon>Thioalkalibacteraceae</taxon>
        <taxon>Guyparkeria</taxon>
    </lineage>
</organism>
<proteinExistence type="predicted"/>
<dbReference type="EMBL" id="CP140153">
    <property type="protein sequence ID" value="WQH16269.1"/>
    <property type="molecule type" value="Genomic_DNA"/>
</dbReference>
<protein>
    <recommendedName>
        <fullName evidence="4">Tetratricopeptide repeat protein</fullName>
    </recommendedName>
</protein>
<feature type="transmembrane region" description="Helical" evidence="1">
    <location>
        <begin position="231"/>
        <end position="251"/>
    </location>
</feature>
<dbReference type="Proteomes" id="UP001327459">
    <property type="component" value="Chromosome"/>
</dbReference>
<name>A0ABZ0YXG7_9GAMM</name>
<evidence type="ECO:0000313" key="3">
    <source>
        <dbReference type="Proteomes" id="UP001327459"/>
    </source>
</evidence>
<feature type="transmembrane region" description="Helical" evidence="1">
    <location>
        <begin position="201"/>
        <end position="219"/>
    </location>
</feature>
<feature type="transmembrane region" description="Helical" evidence="1">
    <location>
        <begin position="357"/>
        <end position="375"/>
    </location>
</feature>
<keyword evidence="1" id="KW-0472">Membrane</keyword>
<feature type="transmembrane region" description="Helical" evidence="1">
    <location>
        <begin position="121"/>
        <end position="139"/>
    </location>
</feature>
<evidence type="ECO:0000256" key="1">
    <source>
        <dbReference type="SAM" id="Phobius"/>
    </source>
</evidence>